<evidence type="ECO:0000256" key="4">
    <source>
        <dbReference type="ARBA" id="ARBA00006347"/>
    </source>
</evidence>
<dbReference type="FunFam" id="3.40.30.10:FF:000017">
    <property type="entry name" value="Protein disulfide-isomerase A4"/>
    <property type="match status" value="1"/>
</dbReference>
<dbReference type="EMBL" id="QEAP01000189">
    <property type="protein sequence ID" value="TPX73386.1"/>
    <property type="molecule type" value="Genomic_DNA"/>
</dbReference>
<dbReference type="PANTHER" id="PTHR18929">
    <property type="entry name" value="PROTEIN DISULFIDE ISOMERASE"/>
    <property type="match status" value="1"/>
</dbReference>
<dbReference type="GO" id="GO:0034976">
    <property type="term" value="P:response to endoplasmic reticulum stress"/>
    <property type="evidence" value="ECO:0007669"/>
    <property type="project" value="TreeGrafter"/>
</dbReference>
<feature type="signal peptide" evidence="15">
    <location>
        <begin position="1"/>
        <end position="19"/>
    </location>
</feature>
<comment type="similarity">
    <text evidence="4 14">Belongs to the protein disulfide isomerase family.</text>
</comment>
<dbReference type="GO" id="GO:0006457">
    <property type="term" value="P:protein folding"/>
    <property type="evidence" value="ECO:0007669"/>
    <property type="project" value="TreeGrafter"/>
</dbReference>
<dbReference type="Proteomes" id="UP000320333">
    <property type="component" value="Unassembled WGS sequence"/>
</dbReference>
<gene>
    <name evidence="17" type="ORF">CcCBS67573_g05344</name>
</gene>
<dbReference type="CDD" id="cd02982">
    <property type="entry name" value="PDI_b'_family"/>
    <property type="match status" value="1"/>
</dbReference>
<dbReference type="OrthoDB" id="427280at2759"/>
<evidence type="ECO:0000256" key="11">
    <source>
        <dbReference type="ARBA" id="ARBA00023284"/>
    </source>
</evidence>
<dbReference type="CDD" id="cd02961">
    <property type="entry name" value="PDI_a_family"/>
    <property type="match status" value="1"/>
</dbReference>
<protein>
    <recommendedName>
        <fullName evidence="12 15">Protein disulfide-isomerase</fullName>
        <ecNumber evidence="5 15">5.3.4.1</ecNumber>
    </recommendedName>
</protein>
<accession>A0A507FDM8</accession>
<dbReference type="InterPro" id="IPR017937">
    <property type="entry name" value="Thioredoxin_CS"/>
</dbReference>
<dbReference type="PANTHER" id="PTHR18929:SF132">
    <property type="entry name" value="PROTEIN DISULFIDE-ISOMERASE A3"/>
    <property type="match status" value="1"/>
</dbReference>
<evidence type="ECO:0000259" key="16">
    <source>
        <dbReference type="PROSITE" id="PS51352"/>
    </source>
</evidence>
<feature type="disulfide bond" description="Redox-active" evidence="13">
    <location>
        <begin position="388"/>
        <end position="391"/>
    </location>
</feature>
<dbReference type="PROSITE" id="PS51352">
    <property type="entry name" value="THIOREDOXIN_2"/>
    <property type="match status" value="2"/>
</dbReference>
<evidence type="ECO:0000256" key="1">
    <source>
        <dbReference type="ARBA" id="ARBA00001182"/>
    </source>
</evidence>
<dbReference type="InterPro" id="IPR005792">
    <property type="entry name" value="Prot_disulphide_isomerase"/>
</dbReference>
<dbReference type="CDD" id="cd02981">
    <property type="entry name" value="PDI_b_family"/>
    <property type="match status" value="1"/>
</dbReference>
<evidence type="ECO:0000256" key="5">
    <source>
        <dbReference type="ARBA" id="ARBA00012723"/>
    </source>
</evidence>
<evidence type="ECO:0000256" key="13">
    <source>
        <dbReference type="PIRSR" id="PIRSR605792-51"/>
    </source>
</evidence>
<evidence type="ECO:0000256" key="8">
    <source>
        <dbReference type="ARBA" id="ARBA00022824"/>
    </source>
</evidence>
<comment type="function">
    <text evidence="2">Participates in the folding of proteins containing disulfide bonds, may be involved in glycosylation, prolyl hydroxylation and triglyceride transfer.</text>
</comment>
<evidence type="ECO:0000256" key="15">
    <source>
        <dbReference type="RuleBase" id="RU361130"/>
    </source>
</evidence>
<dbReference type="CDD" id="cd02995">
    <property type="entry name" value="PDI_a_PDI_a'_C"/>
    <property type="match status" value="1"/>
</dbReference>
<dbReference type="EC" id="5.3.4.1" evidence="5 15"/>
<dbReference type="InterPro" id="IPR013766">
    <property type="entry name" value="Thioredoxin_domain"/>
</dbReference>
<sequence>MQFNPTSFALLLAAATAFAQDHTHDNAAPSDIVTLTDKTFSSFVKQESLSLVEFYAPWCYHCKALAPEYELAATELKADNIKIAKVDCTVEKDTCSEVGVNGYPTLKVFRNGVAAEYKGERKAPSIVSTMKKQALPALSVITRDEIEAFKNKDKVVVIGYFADATSNKFKAFEAVANQLRDDYTFAYTTDKVDGVRTPAVTLFKKFDEGVVNFSGKFSENELSSFIKTSSVPLIDEIGPENYQKYVQSGVPLGFLFVENEEQRIQFAKGLTSLAQSAKGKLALVFIDATKFGSHAKNLNLKEGQWPAFAINVPEKGLKFPFKGTEITADSLQPFVHDFVSGTLKPDLKSADIPASNNDPVKVVVGKNFNDIVLDKTKDVFLEVYAPWCGHCKTLAPIWEELAEQLSKKDSEYVTLAKMDGTENDFPTEVNVQVQGFPTLKLWKAETNEIVDYDSSDRSLESLLAWLKKNAANGGKISASVGNEEDGHDEL</sequence>
<keyword evidence="10 15" id="KW-0413">Isomerase</keyword>
<dbReference type="PROSITE" id="PS00194">
    <property type="entry name" value="THIOREDOXIN_1"/>
    <property type="match status" value="1"/>
</dbReference>
<keyword evidence="18" id="KW-1185">Reference proteome</keyword>
<reference evidence="17 18" key="1">
    <citation type="journal article" date="2019" name="Sci. Rep.">
        <title>Comparative genomics of chytrid fungi reveal insights into the obligate biotrophic and pathogenic lifestyle of Synchytrium endobioticum.</title>
        <authorList>
            <person name="van de Vossenberg B.T.L.H."/>
            <person name="Warris S."/>
            <person name="Nguyen H.D.T."/>
            <person name="van Gent-Pelzer M.P.E."/>
            <person name="Joly D.L."/>
            <person name="van de Geest H.C."/>
            <person name="Bonants P.J.M."/>
            <person name="Smith D.S."/>
            <person name="Levesque C.A."/>
            <person name="van der Lee T.A.J."/>
        </authorList>
    </citation>
    <scope>NUCLEOTIDE SEQUENCE [LARGE SCALE GENOMIC DNA]</scope>
    <source>
        <strain evidence="17 18">CBS 675.73</strain>
    </source>
</reference>
<dbReference type="GO" id="GO:0005788">
    <property type="term" value="C:endoplasmic reticulum lumen"/>
    <property type="evidence" value="ECO:0007669"/>
    <property type="project" value="UniProtKB-SubCell"/>
</dbReference>
<comment type="subcellular location">
    <subcellularLocation>
        <location evidence="3">Endoplasmic reticulum lumen</location>
    </subcellularLocation>
</comment>
<dbReference type="Gene3D" id="3.40.30.10">
    <property type="entry name" value="Glutaredoxin"/>
    <property type="match status" value="4"/>
</dbReference>
<dbReference type="STRING" id="246404.A0A507FDM8"/>
<feature type="disulfide bond" description="Redox-active" evidence="13">
    <location>
        <begin position="59"/>
        <end position="62"/>
    </location>
</feature>
<proteinExistence type="inferred from homology"/>
<keyword evidence="9 13" id="KW-1015">Disulfide bond</keyword>
<keyword evidence="6 15" id="KW-0732">Signal</keyword>
<keyword evidence="11 13" id="KW-0676">Redox-active center</keyword>
<evidence type="ECO:0000256" key="2">
    <source>
        <dbReference type="ARBA" id="ARBA00002692"/>
    </source>
</evidence>
<name>A0A507FDM8_9FUNG</name>
<dbReference type="FunFam" id="3.40.30.10:FF:000185">
    <property type="entry name" value="Protein disulfide-isomerase"/>
    <property type="match status" value="1"/>
</dbReference>
<evidence type="ECO:0000256" key="7">
    <source>
        <dbReference type="ARBA" id="ARBA00022737"/>
    </source>
</evidence>
<evidence type="ECO:0000256" key="12">
    <source>
        <dbReference type="ARBA" id="ARBA00039846"/>
    </source>
</evidence>
<dbReference type="SUPFAM" id="SSF52833">
    <property type="entry name" value="Thioredoxin-like"/>
    <property type="match status" value="4"/>
</dbReference>
<dbReference type="Pfam" id="PF00085">
    <property type="entry name" value="Thioredoxin"/>
    <property type="match status" value="2"/>
</dbReference>
<dbReference type="NCBIfam" id="TIGR01126">
    <property type="entry name" value="pdi_dom"/>
    <property type="match status" value="1"/>
</dbReference>
<dbReference type="GO" id="GO:0003756">
    <property type="term" value="F:protein disulfide isomerase activity"/>
    <property type="evidence" value="ECO:0007669"/>
    <property type="project" value="UniProtKB-EC"/>
</dbReference>
<evidence type="ECO:0000313" key="17">
    <source>
        <dbReference type="EMBL" id="TPX73386.1"/>
    </source>
</evidence>
<dbReference type="AlphaFoldDB" id="A0A507FDM8"/>
<evidence type="ECO:0000256" key="3">
    <source>
        <dbReference type="ARBA" id="ARBA00004319"/>
    </source>
</evidence>
<evidence type="ECO:0000256" key="10">
    <source>
        <dbReference type="ARBA" id="ARBA00023235"/>
    </source>
</evidence>
<feature type="domain" description="Thioredoxin" evidence="16">
    <location>
        <begin position="338"/>
        <end position="471"/>
    </location>
</feature>
<comment type="caution">
    <text evidence="17">The sequence shown here is derived from an EMBL/GenBank/DDBJ whole genome shotgun (WGS) entry which is preliminary data.</text>
</comment>
<feature type="domain" description="Thioredoxin" evidence="16">
    <location>
        <begin position="9"/>
        <end position="135"/>
    </location>
</feature>
<dbReference type="NCBIfam" id="TIGR01130">
    <property type="entry name" value="ER_PDI_fam"/>
    <property type="match status" value="1"/>
</dbReference>
<dbReference type="PRINTS" id="PR00421">
    <property type="entry name" value="THIOREDOXIN"/>
</dbReference>
<dbReference type="InterPro" id="IPR005788">
    <property type="entry name" value="PDI_thioredoxin-like_dom"/>
</dbReference>
<dbReference type="InterPro" id="IPR036249">
    <property type="entry name" value="Thioredoxin-like_sf"/>
</dbReference>
<keyword evidence="8" id="KW-0256">Endoplasmic reticulum</keyword>
<comment type="catalytic activity">
    <reaction evidence="1 15">
        <text>Catalyzes the rearrangement of -S-S- bonds in proteins.</text>
        <dbReference type="EC" id="5.3.4.1"/>
    </reaction>
</comment>
<feature type="chain" id="PRO_5021471703" description="Protein disulfide-isomerase" evidence="15">
    <location>
        <begin position="20"/>
        <end position="490"/>
    </location>
</feature>
<evidence type="ECO:0000256" key="9">
    <source>
        <dbReference type="ARBA" id="ARBA00023157"/>
    </source>
</evidence>
<organism evidence="17 18">
    <name type="scientific">Chytriomyces confervae</name>
    <dbReference type="NCBI Taxonomy" id="246404"/>
    <lineage>
        <taxon>Eukaryota</taxon>
        <taxon>Fungi</taxon>
        <taxon>Fungi incertae sedis</taxon>
        <taxon>Chytridiomycota</taxon>
        <taxon>Chytridiomycota incertae sedis</taxon>
        <taxon>Chytridiomycetes</taxon>
        <taxon>Chytridiales</taxon>
        <taxon>Chytriomycetaceae</taxon>
        <taxon>Chytriomyces</taxon>
    </lineage>
</organism>
<evidence type="ECO:0000313" key="18">
    <source>
        <dbReference type="Proteomes" id="UP000320333"/>
    </source>
</evidence>
<evidence type="ECO:0000256" key="6">
    <source>
        <dbReference type="ARBA" id="ARBA00022729"/>
    </source>
</evidence>
<dbReference type="Pfam" id="PF13848">
    <property type="entry name" value="Thioredoxin_6"/>
    <property type="match status" value="1"/>
</dbReference>
<evidence type="ECO:0000256" key="14">
    <source>
        <dbReference type="RuleBase" id="RU004208"/>
    </source>
</evidence>
<keyword evidence="7" id="KW-0677">Repeat</keyword>